<dbReference type="EMBL" id="LAZR01013872">
    <property type="protein sequence ID" value="KKM19950.1"/>
    <property type="molecule type" value="Genomic_DNA"/>
</dbReference>
<comment type="caution">
    <text evidence="1">The sequence shown here is derived from an EMBL/GenBank/DDBJ whole genome shotgun (WGS) entry which is preliminary data.</text>
</comment>
<accession>A0A0F9KX45</accession>
<sequence>MIDFVTLLSKSNENITDRATKEQKHGFLLSKAFPLSPDQIILPGDKSS</sequence>
<proteinExistence type="predicted"/>
<evidence type="ECO:0000313" key="1">
    <source>
        <dbReference type="EMBL" id="KKM19950.1"/>
    </source>
</evidence>
<reference evidence="1" key="1">
    <citation type="journal article" date="2015" name="Nature">
        <title>Complex archaea that bridge the gap between prokaryotes and eukaryotes.</title>
        <authorList>
            <person name="Spang A."/>
            <person name="Saw J.H."/>
            <person name="Jorgensen S.L."/>
            <person name="Zaremba-Niedzwiedzka K."/>
            <person name="Martijn J."/>
            <person name="Lind A.E."/>
            <person name="van Eijk R."/>
            <person name="Schleper C."/>
            <person name="Guy L."/>
            <person name="Ettema T.J."/>
        </authorList>
    </citation>
    <scope>NUCLEOTIDE SEQUENCE</scope>
</reference>
<name>A0A0F9KX45_9ZZZZ</name>
<dbReference type="AlphaFoldDB" id="A0A0F9KX45"/>
<protein>
    <submittedName>
        <fullName evidence="1">Uncharacterized protein</fullName>
    </submittedName>
</protein>
<feature type="non-terminal residue" evidence="1">
    <location>
        <position position="48"/>
    </location>
</feature>
<organism evidence="1">
    <name type="scientific">marine sediment metagenome</name>
    <dbReference type="NCBI Taxonomy" id="412755"/>
    <lineage>
        <taxon>unclassified sequences</taxon>
        <taxon>metagenomes</taxon>
        <taxon>ecological metagenomes</taxon>
    </lineage>
</organism>
<gene>
    <name evidence="1" type="ORF">LCGC14_1650500</name>
</gene>